<keyword evidence="3" id="KW-1185">Reference proteome</keyword>
<evidence type="ECO:0000313" key="2">
    <source>
        <dbReference type="EMBL" id="CAD6265536.1"/>
    </source>
</evidence>
<sequence length="1088" mass="115908">MGSAVALSQLLRKSKGWAGHYDCTAFPDSVITISYAVQCLSVAGTDNQYTVVVVIAREGGSGSGSGNELLLGRSVAARGHGGSGAPHKSALPPPPPALAGGKVDSVLSEAAASPSAAAAGGGGGSISALEKVSASGGAAGVRTDDGGRHCQGERLVKSSEASSRNGVAAAAAGALMDAAEGVAGPGIDGAADLPPPCVYAGPYLRIVTFGTRAIDRGSMARPGSTLSVATIAELEAKMDRMLRMMEEVNAGMCSTLKTLASATRSSTPSSSPTSPAPSTPAAAPAVATPPSTPALTAAPTPIAATTPSAIDECVVTPTTCNKHVVASHIMIGAPQFSPTTTTPPDVIDNCSVLFSACSEHAAASSTSPAYMAPTTSPTEPTAAPTSRPTPTALTIASTPIPKLNLPGAEDNPTVALSTRCSTDCFCRDTNMLMPGSSDTTIVCTTRSKGISMFGICSNVPEVLEVIEKVTGQTSEVLWLPSFTTYCPSLLVCSTGSCVFDRGKSSKGEFIFTVILPCTLLQAVISNFVLGIHSLTLQIELKPWPNWHGHQGSLIVALVCPHSSIVIWVQFSCAVHKLLVWPLHCESWWECCADCLQLLVSAGQVDSIKMEAIGLIQLHIAIPVTELYCLLFTCYHQPVHWKPPWLSLVYIISNIPYIAYSLRIRTPPLKNINSLLTDTCVLCSQSWQPFSNGQLDVLLRQPWPPPLLFDLMGSDGPQANTMAIFLSTNIISVARIPRWQQKCDGTIKWNDFLLLDGDLIITWSTTEERRAANCMRHGSCYCCVVWGGPVILVFVPASGHLLGVKTLLRNIWLVQKWHHSHNPADASFPIYLIGLNAVLAFNGCGNNHLCASELYSILMQPYHSWLSLSETKCVGGNSVMLQFPAATCMILSPVNYNNSNNGSVFHQWLIFAPVLELLHLPCCKPCSSAGKLLLVWTEPYVIQISSNMQILYLCIPTQHYGLLYSGRPVLLPLASAILLAWCDNEELEHHMIILPGPQATISVGLLLHLIVFGLTDFHGNEADQSYFLGAWEAIYSECFASTVVLPMVPVIQFQAYPSLNSKTMEVMYKTLTNSSMLALQFYNLTVEDP</sequence>
<organism evidence="2 3">
    <name type="scientific">Miscanthus lutarioriparius</name>
    <dbReference type="NCBI Taxonomy" id="422564"/>
    <lineage>
        <taxon>Eukaryota</taxon>
        <taxon>Viridiplantae</taxon>
        <taxon>Streptophyta</taxon>
        <taxon>Embryophyta</taxon>
        <taxon>Tracheophyta</taxon>
        <taxon>Spermatophyta</taxon>
        <taxon>Magnoliopsida</taxon>
        <taxon>Liliopsida</taxon>
        <taxon>Poales</taxon>
        <taxon>Poaceae</taxon>
        <taxon>PACMAD clade</taxon>
        <taxon>Panicoideae</taxon>
        <taxon>Andropogonodae</taxon>
        <taxon>Andropogoneae</taxon>
        <taxon>Saccharinae</taxon>
        <taxon>Miscanthus</taxon>
    </lineage>
</organism>
<dbReference type="Proteomes" id="UP000604825">
    <property type="component" value="Unassembled WGS sequence"/>
</dbReference>
<feature type="region of interest" description="Disordered" evidence="1">
    <location>
        <begin position="260"/>
        <end position="299"/>
    </location>
</feature>
<feature type="region of interest" description="Disordered" evidence="1">
    <location>
        <begin position="366"/>
        <end position="391"/>
    </location>
</feature>
<evidence type="ECO:0000256" key="1">
    <source>
        <dbReference type="SAM" id="MobiDB-lite"/>
    </source>
</evidence>
<feature type="compositionally biased region" description="Low complexity" evidence="1">
    <location>
        <begin position="372"/>
        <end position="391"/>
    </location>
</feature>
<evidence type="ECO:0000313" key="3">
    <source>
        <dbReference type="Proteomes" id="UP000604825"/>
    </source>
</evidence>
<gene>
    <name evidence="2" type="ORF">NCGR_LOCUS48841</name>
</gene>
<comment type="caution">
    <text evidence="2">The sequence shown here is derived from an EMBL/GenBank/DDBJ whole genome shotgun (WGS) entry which is preliminary data.</text>
</comment>
<dbReference type="AlphaFoldDB" id="A0A811R641"/>
<feature type="compositionally biased region" description="Low complexity" evidence="1">
    <location>
        <begin position="279"/>
        <end position="299"/>
    </location>
</feature>
<dbReference type="EMBL" id="CAJGYO010000013">
    <property type="protein sequence ID" value="CAD6265536.1"/>
    <property type="molecule type" value="Genomic_DNA"/>
</dbReference>
<name>A0A811R641_9POAL</name>
<reference evidence="2" key="1">
    <citation type="submission" date="2020-10" db="EMBL/GenBank/DDBJ databases">
        <authorList>
            <person name="Han B."/>
            <person name="Lu T."/>
            <person name="Zhao Q."/>
            <person name="Huang X."/>
            <person name="Zhao Y."/>
        </authorList>
    </citation>
    <scope>NUCLEOTIDE SEQUENCE</scope>
</reference>
<proteinExistence type="predicted"/>
<feature type="compositionally biased region" description="Low complexity" evidence="1">
    <location>
        <begin position="260"/>
        <end position="273"/>
    </location>
</feature>
<feature type="region of interest" description="Disordered" evidence="1">
    <location>
        <begin position="77"/>
        <end position="102"/>
    </location>
</feature>
<protein>
    <submittedName>
        <fullName evidence="2">Uncharacterized protein</fullName>
    </submittedName>
</protein>
<accession>A0A811R641</accession>